<dbReference type="InterPro" id="IPR035421">
    <property type="entry name" value="Terminase_6C"/>
</dbReference>
<dbReference type="Gene3D" id="3.30.420.240">
    <property type="match status" value="1"/>
</dbReference>
<evidence type="ECO:0000313" key="4">
    <source>
        <dbReference type="Proteomes" id="UP001250932"/>
    </source>
</evidence>
<dbReference type="EMBL" id="JAQOUE010000001">
    <property type="protein sequence ID" value="MDT7040860.1"/>
    <property type="molecule type" value="Genomic_DNA"/>
</dbReference>
<accession>A0ABU3K388</accession>
<evidence type="ECO:0000256" key="1">
    <source>
        <dbReference type="ARBA" id="ARBA00022612"/>
    </source>
</evidence>
<dbReference type="Proteomes" id="UP001250932">
    <property type="component" value="Unassembled WGS sequence"/>
</dbReference>
<gene>
    <name evidence="3" type="ORF">PPG34_00775</name>
</gene>
<protein>
    <submittedName>
        <fullName evidence="3">Terminase family protein</fullName>
    </submittedName>
</protein>
<keyword evidence="1" id="KW-1188">Viral release from host cell</keyword>
<sequence>MAVVELTEYQKRSQRRRVRFKLKRWSRQTGKTFDDTLEIADDCHARRTEWVILSRGERQSKKNIEQTAVHCRAYGAAAEVIDGEWESDDKKYKALEINLPNGSRITGLPANPDTARGHSANVYLDEFAFHKDSRKIWAALFPVITRGYRLRISSTPQGKQNKFYELDTAWSKKDDPHYSTDKLDIYDAVAGGLKLMNEEGQPATPEELKEALGDDDAWDQEYLVLYLDEATAFLSHDLIASCEDDSLNPEPLWLPGLLYTANEMHELFLKTKINPPSYEVLDPALINAERLFLGMDIGRKRDLSVIWLTAEQDGLHRTVAVIRLRRVPFFIQRVVLFSLLAHPSVVRGCIDQTGLGLQLAEEAMARFGATKVEGIDFTAAHKELLAVTLKNRMDDRRVLLPAEVAIRNSLHSVRRYNTGTGHFRFDAERTEQTGHADDFWALALATHADSNAGPPAAAAISDQTPDNWKERRTGLLASPGARERMGFGNRLADARQVRR</sequence>
<evidence type="ECO:0000259" key="2">
    <source>
        <dbReference type="Pfam" id="PF17289"/>
    </source>
</evidence>
<dbReference type="Gene3D" id="3.40.50.300">
    <property type="entry name" value="P-loop containing nucleotide triphosphate hydrolases"/>
    <property type="match status" value="1"/>
</dbReference>
<comment type="caution">
    <text evidence="3">The sequence shown here is derived from an EMBL/GenBank/DDBJ whole genome shotgun (WGS) entry which is preliminary data.</text>
</comment>
<dbReference type="Pfam" id="PF17289">
    <property type="entry name" value="Terminase_6C"/>
    <property type="match status" value="1"/>
</dbReference>
<reference evidence="3 4" key="1">
    <citation type="journal article" date="2023" name="ISME J.">
        <title>Cultivation and genomic characterization of novel and ubiquitous marine nitrite-oxidizing bacteria from the Nitrospirales.</title>
        <authorList>
            <person name="Mueller A.J."/>
            <person name="Daebeler A."/>
            <person name="Herbold C.W."/>
            <person name="Kirkegaard R.H."/>
            <person name="Daims H."/>
        </authorList>
    </citation>
    <scope>NUCLEOTIDE SEQUENCE [LARGE SCALE GENOMIC DNA]</scope>
    <source>
        <strain evidence="3 4">EB</strain>
    </source>
</reference>
<dbReference type="Pfam" id="PF03237">
    <property type="entry name" value="Terminase_6N"/>
    <property type="match status" value="1"/>
</dbReference>
<keyword evidence="4" id="KW-1185">Reference proteome</keyword>
<organism evidence="3 4">
    <name type="scientific">Candidatus Nitronereus thalassa</name>
    <dbReference type="NCBI Taxonomy" id="3020898"/>
    <lineage>
        <taxon>Bacteria</taxon>
        <taxon>Pseudomonadati</taxon>
        <taxon>Nitrospirota</taxon>
        <taxon>Nitrospiria</taxon>
        <taxon>Nitrospirales</taxon>
        <taxon>Nitrospiraceae</taxon>
        <taxon>Candidatus Nitronereus</taxon>
    </lineage>
</organism>
<proteinExistence type="predicted"/>
<name>A0ABU3K388_9BACT</name>
<dbReference type="InterPro" id="IPR027417">
    <property type="entry name" value="P-loop_NTPase"/>
</dbReference>
<dbReference type="RefSeq" id="WP_313831219.1">
    <property type="nucleotide sequence ID" value="NZ_JAQOUE010000001.1"/>
</dbReference>
<evidence type="ECO:0000313" key="3">
    <source>
        <dbReference type="EMBL" id="MDT7040860.1"/>
    </source>
</evidence>
<feature type="domain" description="Terminase large subunit gp17-like C-terminal" evidence="2">
    <location>
        <begin position="294"/>
        <end position="447"/>
    </location>
</feature>